<dbReference type="EMBL" id="LR796384">
    <property type="protein sequence ID" value="CAB4140915.1"/>
    <property type="molecule type" value="Genomic_DNA"/>
</dbReference>
<organism evidence="1">
    <name type="scientific">uncultured Caudovirales phage</name>
    <dbReference type="NCBI Taxonomy" id="2100421"/>
    <lineage>
        <taxon>Viruses</taxon>
        <taxon>Duplodnaviria</taxon>
        <taxon>Heunggongvirae</taxon>
        <taxon>Uroviricota</taxon>
        <taxon>Caudoviricetes</taxon>
        <taxon>Peduoviridae</taxon>
        <taxon>Maltschvirus</taxon>
        <taxon>Maltschvirus maltsch</taxon>
    </lineage>
</organism>
<reference evidence="1" key="1">
    <citation type="submission" date="2020-04" db="EMBL/GenBank/DDBJ databases">
        <authorList>
            <person name="Chiriac C."/>
            <person name="Salcher M."/>
            <person name="Ghai R."/>
            <person name="Kavagutti S V."/>
        </authorList>
    </citation>
    <scope>NUCLEOTIDE SEQUENCE</scope>
</reference>
<protein>
    <submittedName>
        <fullName evidence="1">Uncharacterized protein</fullName>
    </submittedName>
</protein>
<name>A0A6J5M1U9_9CAUD</name>
<gene>
    <name evidence="1" type="ORF">UFOVP401_18</name>
</gene>
<evidence type="ECO:0000313" key="1">
    <source>
        <dbReference type="EMBL" id="CAB4140915.1"/>
    </source>
</evidence>
<proteinExistence type="predicted"/>
<sequence>MHKVLTRMLAVCALGFIAGCGTTVIIVPPGTPVQLAEPVKAHVFVVQKDGTRVKSANKVEIPAGWWAADVPEDPPAAP</sequence>
<accession>A0A6J5M1U9</accession>
<dbReference type="PROSITE" id="PS51257">
    <property type="entry name" value="PROKAR_LIPOPROTEIN"/>
    <property type="match status" value="1"/>
</dbReference>